<dbReference type="Gene3D" id="3.90.70.10">
    <property type="entry name" value="Cysteine proteinases"/>
    <property type="match status" value="1"/>
</dbReference>
<keyword evidence="1" id="KW-0472">Membrane</keyword>
<organism evidence="2 3">
    <name type="scientific">Candidatus Enterocloster excrementipullorum</name>
    <dbReference type="NCBI Taxonomy" id="2838559"/>
    <lineage>
        <taxon>Bacteria</taxon>
        <taxon>Bacillati</taxon>
        <taxon>Bacillota</taxon>
        <taxon>Clostridia</taxon>
        <taxon>Lachnospirales</taxon>
        <taxon>Lachnospiraceae</taxon>
        <taxon>Enterocloster</taxon>
    </lineage>
</organism>
<evidence type="ECO:0000256" key="1">
    <source>
        <dbReference type="SAM" id="Phobius"/>
    </source>
</evidence>
<feature type="transmembrane region" description="Helical" evidence="1">
    <location>
        <begin position="7"/>
        <end position="25"/>
    </location>
</feature>
<sequence length="827" mass="93328">MKKIVRNGAILFFIFVTAVVIYFISARNTMERETTIYSSMDEPALPLVYTESGGKEINCLKGYLQDMGNAAARDSISVLPEDRALNIRIAEYGNTITGISYEIRNLSLDRLIERTQLENWESADGSTHAVLPIQNLLTRDETYLLCLTVDTGERDIYYYTRIMWATHGNYAGDMVELADTFTRKSLDYQQAQDLTAYLETNSTEDNSSLGYVTIRASFTHFTWDGLDVEMEGEPQITLQEYDGLMGQVQVKYKVRIREKSGTESVALAEDNFTMKWNEQRIYMMNYERRVNELFSGEDTSFSKAQILLGIQNEEEISSVKSQNGRYIAFAVNGNLWCYDEKENRLSCVFSFMSQEDDGARSDFDQHGIKILTLSDDGTLDFLVYGYMNRGKYEGRTGVVFYRFGWESDTVQELFFIPENESFEKIEADIERLSYVSPNEMIYLMLGGSVYGIDLKSGESLVVARGLSEGSFAVSADGSRFAWQEGGDLYGSDVVHVIDFVTAEKQEIRGEQNDYVRALGFVGNDLIYGLADSGDLWINNGRTKGLPMYAVYIVNGMMEVESEYRRENVYVSDVDVQEGRIHLTCCVKLGDNSYMYQGDDTIVSNRKIEEDFGGGIGWLNSQEKGRICYVDAGTDIDAASLEILSPQAFSYENTNMLEIGSSGSRSEDNSLVFYAYGGGHYLGASRDFQTAVELAYDKMGLVVDENQHILWDRVDRQNARNLSSPEEKALKITRHLESFDGSRLSSDGVFLIDAEGCSLSQVLYFIDKGIPVIAYVESGKYLLLTGFDQYNITLYDPDTQESWKMGLGDGEAYFNNLQNDFICAVEAE</sequence>
<proteinExistence type="predicted"/>
<keyword evidence="1" id="KW-0812">Transmembrane</keyword>
<name>A0A9D2MZL7_9FIRM</name>
<comment type="caution">
    <text evidence="2">The sequence shown here is derived from an EMBL/GenBank/DDBJ whole genome shotgun (WGS) entry which is preliminary data.</text>
</comment>
<dbReference type="Proteomes" id="UP000823910">
    <property type="component" value="Unassembled WGS sequence"/>
</dbReference>
<evidence type="ECO:0000313" key="3">
    <source>
        <dbReference type="Proteomes" id="UP000823910"/>
    </source>
</evidence>
<gene>
    <name evidence="2" type="ORF">H9704_01815</name>
</gene>
<reference evidence="2" key="2">
    <citation type="submission" date="2021-04" db="EMBL/GenBank/DDBJ databases">
        <authorList>
            <person name="Gilroy R."/>
        </authorList>
    </citation>
    <scope>NUCLEOTIDE SEQUENCE</scope>
    <source>
        <strain evidence="2">CHK180-15479</strain>
    </source>
</reference>
<dbReference type="EMBL" id="DWWT01000005">
    <property type="protein sequence ID" value="HJC04886.1"/>
    <property type="molecule type" value="Genomic_DNA"/>
</dbReference>
<protein>
    <submittedName>
        <fullName evidence="2">Uncharacterized protein</fullName>
    </submittedName>
</protein>
<accession>A0A9D2MZL7</accession>
<dbReference type="AlphaFoldDB" id="A0A9D2MZL7"/>
<keyword evidence="1" id="KW-1133">Transmembrane helix</keyword>
<reference evidence="2" key="1">
    <citation type="journal article" date="2021" name="PeerJ">
        <title>Extensive microbial diversity within the chicken gut microbiome revealed by metagenomics and culture.</title>
        <authorList>
            <person name="Gilroy R."/>
            <person name="Ravi A."/>
            <person name="Getino M."/>
            <person name="Pursley I."/>
            <person name="Horton D.L."/>
            <person name="Alikhan N.F."/>
            <person name="Baker D."/>
            <person name="Gharbi K."/>
            <person name="Hall N."/>
            <person name="Watson M."/>
            <person name="Adriaenssens E.M."/>
            <person name="Foster-Nyarko E."/>
            <person name="Jarju S."/>
            <person name="Secka A."/>
            <person name="Antonio M."/>
            <person name="Oren A."/>
            <person name="Chaudhuri R.R."/>
            <person name="La Ragione R."/>
            <person name="Hildebrand F."/>
            <person name="Pallen M.J."/>
        </authorList>
    </citation>
    <scope>NUCLEOTIDE SEQUENCE</scope>
    <source>
        <strain evidence="2">CHK180-15479</strain>
    </source>
</reference>
<dbReference type="SUPFAM" id="SSF82171">
    <property type="entry name" value="DPP6 N-terminal domain-like"/>
    <property type="match status" value="1"/>
</dbReference>
<evidence type="ECO:0000313" key="2">
    <source>
        <dbReference type="EMBL" id="HJC04886.1"/>
    </source>
</evidence>